<evidence type="ECO:0000313" key="2">
    <source>
        <dbReference type="EMBL" id="MBR0797137.1"/>
    </source>
</evidence>
<name>A0ABS5FK23_9BRAD</name>
<sequence>MPTVSVITPFLNAEAYLGDAIASVRSQTFQEWELLLIDDGSTDRSLAIAQAAAAQDNRVRLIDHAAQSNRGAAAARNAGIAAANGEFVAFLDADDLFDATKLTEDVALIRANPTAMMLYGPTRWWYPGEEQRDWVEDMSAQAGTLHRPPKLLKDVLLLQKGEVPCTCSVLIRRSAIAGGQGFDEGLALYEDQTLWVRLFLRHPVLVSNVARAVYRQHPASTSAIASNAGLYDRFEPHAARKKFLEWVAQHFSESGVRDPAIDRALRRCLASYPEHGNLLRVSDRAYGISDRLVEFVSHSMWSVVVRVKNGLRKFAHR</sequence>
<evidence type="ECO:0000313" key="3">
    <source>
        <dbReference type="Proteomes" id="UP001315278"/>
    </source>
</evidence>
<comment type="caution">
    <text evidence="2">The sequence shown here is derived from an EMBL/GenBank/DDBJ whole genome shotgun (WGS) entry which is preliminary data.</text>
</comment>
<dbReference type="RefSeq" id="WP_212395636.1">
    <property type="nucleotide sequence ID" value="NZ_JAFCJH010000016.1"/>
</dbReference>
<dbReference type="PANTHER" id="PTHR43685:SF2">
    <property type="entry name" value="GLYCOSYLTRANSFERASE 2-LIKE DOMAIN-CONTAINING PROTEIN"/>
    <property type="match status" value="1"/>
</dbReference>
<dbReference type="InterPro" id="IPR001173">
    <property type="entry name" value="Glyco_trans_2-like"/>
</dbReference>
<accession>A0ABS5FK23</accession>
<reference evidence="3" key="1">
    <citation type="journal article" date="2021" name="ISME J.">
        <title>Evolutionary origin and ecological implication of a unique nif island in free-living Bradyrhizobium lineages.</title>
        <authorList>
            <person name="Tao J."/>
        </authorList>
    </citation>
    <scope>NUCLEOTIDE SEQUENCE [LARGE SCALE GENOMIC DNA]</scope>
    <source>
        <strain evidence="3">SZCCT0434</strain>
    </source>
</reference>
<organism evidence="2 3">
    <name type="scientific">Bradyrhizobium jicamae</name>
    <dbReference type="NCBI Taxonomy" id="280332"/>
    <lineage>
        <taxon>Bacteria</taxon>
        <taxon>Pseudomonadati</taxon>
        <taxon>Pseudomonadota</taxon>
        <taxon>Alphaproteobacteria</taxon>
        <taxon>Hyphomicrobiales</taxon>
        <taxon>Nitrobacteraceae</taxon>
        <taxon>Bradyrhizobium</taxon>
    </lineage>
</organism>
<gene>
    <name evidence="2" type="ORF">JQ615_17230</name>
</gene>
<proteinExistence type="predicted"/>
<keyword evidence="3" id="KW-1185">Reference proteome</keyword>
<protein>
    <submittedName>
        <fullName evidence="2">Glycosyltransferase</fullName>
    </submittedName>
</protein>
<evidence type="ECO:0000259" key="1">
    <source>
        <dbReference type="Pfam" id="PF00535"/>
    </source>
</evidence>
<feature type="domain" description="Glycosyltransferase 2-like" evidence="1">
    <location>
        <begin position="5"/>
        <end position="176"/>
    </location>
</feature>
<dbReference type="Proteomes" id="UP001315278">
    <property type="component" value="Unassembled WGS sequence"/>
</dbReference>
<dbReference type="Gene3D" id="3.90.550.10">
    <property type="entry name" value="Spore Coat Polysaccharide Biosynthesis Protein SpsA, Chain A"/>
    <property type="match status" value="1"/>
</dbReference>
<dbReference type="Pfam" id="PF00535">
    <property type="entry name" value="Glycos_transf_2"/>
    <property type="match status" value="1"/>
</dbReference>
<dbReference type="InterPro" id="IPR029044">
    <property type="entry name" value="Nucleotide-diphossugar_trans"/>
</dbReference>
<dbReference type="EMBL" id="JAFCJH010000016">
    <property type="protein sequence ID" value="MBR0797137.1"/>
    <property type="molecule type" value="Genomic_DNA"/>
</dbReference>
<dbReference type="InterPro" id="IPR050834">
    <property type="entry name" value="Glycosyltransf_2"/>
</dbReference>
<dbReference type="PANTHER" id="PTHR43685">
    <property type="entry name" value="GLYCOSYLTRANSFERASE"/>
    <property type="match status" value="1"/>
</dbReference>
<dbReference type="SUPFAM" id="SSF53448">
    <property type="entry name" value="Nucleotide-diphospho-sugar transferases"/>
    <property type="match status" value="1"/>
</dbReference>